<dbReference type="InterPro" id="IPR036397">
    <property type="entry name" value="RNaseH_sf"/>
</dbReference>
<evidence type="ECO:0000313" key="2">
    <source>
        <dbReference type="EMBL" id="KAJ8760770.1"/>
    </source>
</evidence>
<reference evidence="2 3" key="1">
    <citation type="submission" date="2021-09" db="EMBL/GenBank/DDBJ databases">
        <title>Genomic insights and catalytic innovation underlie evolution of tropane alkaloids biosynthesis.</title>
        <authorList>
            <person name="Wang Y.-J."/>
            <person name="Tian T."/>
            <person name="Huang J.-P."/>
            <person name="Huang S.-X."/>
        </authorList>
    </citation>
    <scope>NUCLEOTIDE SEQUENCE [LARGE SCALE GENOMIC DNA]</scope>
    <source>
        <strain evidence="2">KIB-2018</strain>
        <tissue evidence="2">Leaf</tissue>
    </source>
</reference>
<keyword evidence="3" id="KW-1185">Reference proteome</keyword>
<dbReference type="CDD" id="cd00024">
    <property type="entry name" value="CD_CSD"/>
    <property type="match status" value="1"/>
</dbReference>
<dbReference type="EMBL" id="JAIWQS010000007">
    <property type="protein sequence ID" value="KAJ8760770.1"/>
    <property type="molecule type" value="Genomic_DNA"/>
</dbReference>
<accession>A0AAV8T3D1</accession>
<protein>
    <recommendedName>
        <fullName evidence="1">Tf2-1-like SH3-like domain-containing protein</fullName>
    </recommendedName>
</protein>
<dbReference type="PANTHER" id="PTHR45835:SF99">
    <property type="entry name" value="CHROMO DOMAIN-CONTAINING PROTEIN-RELATED"/>
    <property type="match status" value="1"/>
</dbReference>
<comment type="caution">
    <text evidence="2">The sequence shown here is derived from an EMBL/GenBank/DDBJ whole genome shotgun (WGS) entry which is preliminary data.</text>
</comment>
<dbReference type="SUPFAM" id="SSF53098">
    <property type="entry name" value="Ribonuclease H-like"/>
    <property type="match status" value="1"/>
</dbReference>
<sequence length="331" mass="38264">MGFDFTIEYKGGKENIASDTLSGREEQGDEEAQILAISCRIPNWIDSIKEDTSSNPDMGKIVQRVLNGEALGPWKYRDGILFFKERIYLTKDSPMIKDIIEQFHNSTHEGFLKTFHRNTPLFISKGLRLKYISMDFIDGLPISRGKSTIFVVVDRLSKYAHFVPISHPYATATISQIFFENIFWLDECQNLLFYCYNTNIHSTIGKTPFKVVYGRPPLTILSYIPRKTKVTLVEQELMKRNIMIKELKEKIQQKIGLVVYKLELPRDAKVHPVFYVSLLKKKIGAKFTMQPQFPFTDEVGMLSPQPEAILDSRVRRKKHEILVHWRGLSPA</sequence>
<dbReference type="SUPFAM" id="SSF54160">
    <property type="entry name" value="Chromo domain-like"/>
    <property type="match status" value="1"/>
</dbReference>
<name>A0AAV8T3D1_9ROSI</name>
<dbReference type="InterPro" id="IPR016197">
    <property type="entry name" value="Chromo-like_dom_sf"/>
</dbReference>
<dbReference type="Pfam" id="PF24626">
    <property type="entry name" value="SH3_Tf2-1"/>
    <property type="match status" value="1"/>
</dbReference>
<proteinExistence type="predicted"/>
<dbReference type="InterPro" id="IPR056924">
    <property type="entry name" value="SH3_Tf2-1"/>
</dbReference>
<dbReference type="Gene3D" id="3.30.420.10">
    <property type="entry name" value="Ribonuclease H-like superfamily/Ribonuclease H"/>
    <property type="match status" value="2"/>
</dbReference>
<evidence type="ECO:0000259" key="1">
    <source>
        <dbReference type="Pfam" id="PF24626"/>
    </source>
</evidence>
<dbReference type="AlphaFoldDB" id="A0AAV8T3D1"/>
<gene>
    <name evidence="2" type="ORF">K2173_018849</name>
</gene>
<feature type="domain" description="Tf2-1-like SH3-like" evidence="1">
    <location>
        <begin position="250"/>
        <end position="282"/>
    </location>
</feature>
<dbReference type="PANTHER" id="PTHR45835">
    <property type="entry name" value="YALI0A06105P"/>
    <property type="match status" value="1"/>
</dbReference>
<organism evidence="2 3">
    <name type="scientific">Erythroxylum novogranatense</name>
    <dbReference type="NCBI Taxonomy" id="1862640"/>
    <lineage>
        <taxon>Eukaryota</taxon>
        <taxon>Viridiplantae</taxon>
        <taxon>Streptophyta</taxon>
        <taxon>Embryophyta</taxon>
        <taxon>Tracheophyta</taxon>
        <taxon>Spermatophyta</taxon>
        <taxon>Magnoliopsida</taxon>
        <taxon>eudicotyledons</taxon>
        <taxon>Gunneridae</taxon>
        <taxon>Pentapetalae</taxon>
        <taxon>rosids</taxon>
        <taxon>fabids</taxon>
        <taxon>Malpighiales</taxon>
        <taxon>Erythroxylaceae</taxon>
        <taxon>Erythroxylum</taxon>
    </lineage>
</organism>
<dbReference type="InterPro" id="IPR012337">
    <property type="entry name" value="RNaseH-like_sf"/>
</dbReference>
<evidence type="ECO:0000313" key="3">
    <source>
        <dbReference type="Proteomes" id="UP001159364"/>
    </source>
</evidence>
<dbReference type="Proteomes" id="UP001159364">
    <property type="component" value="Linkage Group LG07"/>
</dbReference>
<dbReference type="GO" id="GO:0003676">
    <property type="term" value="F:nucleic acid binding"/>
    <property type="evidence" value="ECO:0007669"/>
    <property type="project" value="InterPro"/>
</dbReference>